<dbReference type="AlphaFoldDB" id="A0A2I4CRX1"/>
<dbReference type="GO" id="GO:0030520">
    <property type="term" value="P:estrogen receptor signaling pathway"/>
    <property type="evidence" value="ECO:0007669"/>
    <property type="project" value="InterPro"/>
</dbReference>
<dbReference type="InterPro" id="IPR000536">
    <property type="entry name" value="Nucl_hrmn_rcpt_lig-bd"/>
</dbReference>
<dbReference type="GO" id="GO:0005496">
    <property type="term" value="F:steroid binding"/>
    <property type="evidence" value="ECO:0007669"/>
    <property type="project" value="UniProtKB-KW"/>
</dbReference>
<dbReference type="SUPFAM" id="SSF57716">
    <property type="entry name" value="Glucocorticoid receptor-like (DNA-binding domain)"/>
    <property type="match status" value="1"/>
</dbReference>
<evidence type="ECO:0000256" key="9">
    <source>
        <dbReference type="ARBA" id="ARBA00023125"/>
    </source>
</evidence>
<evidence type="ECO:0000256" key="2">
    <source>
        <dbReference type="ARBA" id="ARBA00005413"/>
    </source>
</evidence>
<evidence type="ECO:0000256" key="4">
    <source>
        <dbReference type="ARBA" id="ARBA00022723"/>
    </source>
</evidence>
<dbReference type="InterPro" id="IPR024178">
    <property type="entry name" value="Est_rcpt/est-rel_rcp"/>
</dbReference>
<evidence type="ECO:0000313" key="17">
    <source>
        <dbReference type="RefSeq" id="XP_013882734.1"/>
    </source>
</evidence>
<dbReference type="InterPro" id="IPR035500">
    <property type="entry name" value="NHR-like_dom_sf"/>
</dbReference>
<keyword evidence="10 13" id="KW-0804">Transcription</keyword>
<dbReference type="PROSITE" id="PS51030">
    <property type="entry name" value="NUCLEAR_REC_DBD_2"/>
    <property type="match status" value="1"/>
</dbReference>
<organism evidence="16 17">
    <name type="scientific">Austrofundulus limnaeus</name>
    <name type="common">Annual killifish</name>
    <dbReference type="NCBI Taxonomy" id="52670"/>
    <lineage>
        <taxon>Eukaryota</taxon>
        <taxon>Metazoa</taxon>
        <taxon>Chordata</taxon>
        <taxon>Craniata</taxon>
        <taxon>Vertebrata</taxon>
        <taxon>Euteleostomi</taxon>
        <taxon>Actinopterygii</taxon>
        <taxon>Neopterygii</taxon>
        <taxon>Teleostei</taxon>
        <taxon>Neoteleostei</taxon>
        <taxon>Acanthomorphata</taxon>
        <taxon>Ovalentaria</taxon>
        <taxon>Atherinomorphae</taxon>
        <taxon>Cyprinodontiformes</taxon>
        <taxon>Rivulidae</taxon>
        <taxon>Austrofundulus</taxon>
    </lineage>
</organism>
<dbReference type="InterPro" id="IPR050200">
    <property type="entry name" value="Nuclear_hormone_rcpt_NR3"/>
</dbReference>
<dbReference type="OrthoDB" id="5799427at2759"/>
<dbReference type="Proteomes" id="UP000192220">
    <property type="component" value="Unplaced"/>
</dbReference>
<dbReference type="InterPro" id="IPR001723">
    <property type="entry name" value="Nuclear_hrmn_rcpt"/>
</dbReference>
<evidence type="ECO:0000313" key="18">
    <source>
        <dbReference type="RefSeq" id="XP_013882735.1"/>
    </source>
</evidence>
<comment type="similarity">
    <text evidence="2 13">Belongs to the nuclear hormone receptor family. NR3 subfamily.</text>
</comment>
<dbReference type="PIRSF" id="PIRSF002527">
    <property type="entry name" value="ER-like_NR"/>
    <property type="match status" value="1"/>
</dbReference>
<dbReference type="GO" id="GO:0030284">
    <property type="term" value="F:nuclear estrogen receptor activity"/>
    <property type="evidence" value="ECO:0007669"/>
    <property type="project" value="InterPro"/>
</dbReference>
<evidence type="ECO:0000313" key="16">
    <source>
        <dbReference type="Proteomes" id="UP000192220"/>
    </source>
</evidence>
<keyword evidence="5" id="KW-0863">Zinc-finger</keyword>
<evidence type="ECO:0000256" key="3">
    <source>
        <dbReference type="ARBA" id="ARBA00022665"/>
    </source>
</evidence>
<evidence type="ECO:0000256" key="7">
    <source>
        <dbReference type="ARBA" id="ARBA00023015"/>
    </source>
</evidence>
<dbReference type="RefSeq" id="XP_013882735.1">
    <property type="nucleotide sequence ID" value="XM_014027281.1"/>
</dbReference>
<evidence type="ECO:0000256" key="13">
    <source>
        <dbReference type="PIRNR" id="PIRNR002527"/>
    </source>
</evidence>
<keyword evidence="7 13" id="KW-0805">Transcription regulation</keyword>
<dbReference type="STRING" id="52670.A0A2I4CRX1"/>
<dbReference type="PRINTS" id="PR00047">
    <property type="entry name" value="STROIDFINGER"/>
</dbReference>
<dbReference type="PANTHER" id="PTHR48092">
    <property type="entry name" value="KNIRPS-RELATED PROTEIN-RELATED"/>
    <property type="match status" value="1"/>
</dbReference>
<accession>A0A2I4CRX1</accession>
<keyword evidence="12 13" id="KW-0539">Nucleus</keyword>
<dbReference type="Pfam" id="PF00104">
    <property type="entry name" value="Hormone_recep"/>
    <property type="match status" value="1"/>
</dbReference>
<dbReference type="CDD" id="cd06949">
    <property type="entry name" value="NR_LBD_ER"/>
    <property type="match status" value="1"/>
</dbReference>
<feature type="domain" description="NR LBD" evidence="15">
    <location>
        <begin position="305"/>
        <end position="541"/>
    </location>
</feature>
<keyword evidence="11 13" id="KW-0675">Receptor</keyword>
<dbReference type="Gene3D" id="1.10.565.10">
    <property type="entry name" value="Retinoid X Receptor"/>
    <property type="match status" value="1"/>
</dbReference>
<dbReference type="InterPro" id="IPR013088">
    <property type="entry name" value="Znf_NHR/GATA"/>
</dbReference>
<dbReference type="InterPro" id="IPR001628">
    <property type="entry name" value="Znf_hrmn_rcpt"/>
</dbReference>
<keyword evidence="6" id="KW-0862">Zinc</keyword>
<dbReference type="SMART" id="SM00430">
    <property type="entry name" value="HOLI"/>
    <property type="match status" value="1"/>
</dbReference>
<evidence type="ECO:0000256" key="5">
    <source>
        <dbReference type="ARBA" id="ARBA00022771"/>
    </source>
</evidence>
<dbReference type="GeneID" id="106531415"/>
<keyword evidence="8" id="KW-0446">Lipid-binding</keyword>
<dbReference type="GO" id="GO:0071392">
    <property type="term" value="P:cellular response to estradiol stimulus"/>
    <property type="evidence" value="ECO:0007669"/>
    <property type="project" value="InterPro"/>
</dbReference>
<proteinExistence type="inferred from homology"/>
<reference evidence="17 18" key="1">
    <citation type="submission" date="2025-04" db="UniProtKB">
        <authorList>
            <consortium name="RefSeq"/>
        </authorList>
    </citation>
    <scope>IDENTIFICATION</scope>
    <source>
        <strain evidence="17 18">Quisiro</strain>
        <tissue evidence="17 18">Liver</tissue>
    </source>
</reference>
<gene>
    <name evidence="17 18" type="primary">LOC106531415</name>
</gene>
<dbReference type="InterPro" id="IPR021064">
    <property type="entry name" value="ER-beta-like_N"/>
</dbReference>
<dbReference type="GO" id="GO:0042562">
    <property type="term" value="F:hormone binding"/>
    <property type="evidence" value="ECO:0007669"/>
    <property type="project" value="UniProtKB-ARBA"/>
</dbReference>
<protein>
    <submittedName>
        <fullName evidence="17 18">Estrogen receptor beta-like</fullName>
    </submittedName>
</protein>
<keyword evidence="4" id="KW-0479">Metal-binding</keyword>
<evidence type="ECO:0000259" key="14">
    <source>
        <dbReference type="PROSITE" id="PS51030"/>
    </source>
</evidence>
<dbReference type="InterPro" id="IPR028355">
    <property type="entry name" value="ER-beta/gamma"/>
</dbReference>
<keyword evidence="9" id="KW-0238">DNA-binding</keyword>
<dbReference type="SUPFAM" id="SSF48508">
    <property type="entry name" value="Nuclear receptor ligand-binding domain"/>
    <property type="match status" value="1"/>
</dbReference>
<dbReference type="SMART" id="SM00399">
    <property type="entry name" value="ZnF_C4"/>
    <property type="match status" value="1"/>
</dbReference>
<comment type="subcellular location">
    <subcellularLocation>
        <location evidence="1 13">Nucleus</location>
    </subcellularLocation>
</comment>
<keyword evidence="16" id="KW-1185">Reference proteome</keyword>
<feature type="domain" description="Nuclear receptor" evidence="14">
    <location>
        <begin position="175"/>
        <end position="250"/>
    </location>
</feature>
<dbReference type="RefSeq" id="XP_013882734.1">
    <property type="nucleotide sequence ID" value="XM_014027280.1"/>
</dbReference>
<dbReference type="PROSITE" id="PS51843">
    <property type="entry name" value="NR_LBD"/>
    <property type="match status" value="1"/>
</dbReference>
<dbReference type="PIRSF" id="PIRSF500102">
    <property type="entry name" value="ER-b"/>
    <property type="match status" value="1"/>
</dbReference>
<evidence type="ECO:0000256" key="8">
    <source>
        <dbReference type="ARBA" id="ARBA00023121"/>
    </source>
</evidence>
<dbReference type="PROSITE" id="PS00031">
    <property type="entry name" value="NUCLEAR_REC_DBD_1"/>
    <property type="match status" value="1"/>
</dbReference>
<name>A0A2I4CRX1_AUSLI</name>
<evidence type="ECO:0000256" key="1">
    <source>
        <dbReference type="ARBA" id="ARBA00004123"/>
    </source>
</evidence>
<dbReference type="GO" id="GO:0008270">
    <property type="term" value="F:zinc ion binding"/>
    <property type="evidence" value="ECO:0007669"/>
    <property type="project" value="UniProtKB-KW"/>
</dbReference>
<keyword evidence="3" id="KW-0754">Steroid-binding</keyword>
<dbReference type="PRINTS" id="PR00398">
    <property type="entry name" value="STRDHORMONER"/>
</dbReference>
<dbReference type="FunFam" id="1.10.565.10:FF:000010">
    <property type="entry name" value="Estrogen receptor"/>
    <property type="match status" value="1"/>
</dbReference>
<dbReference type="FunFam" id="3.30.50.10:FF:000014">
    <property type="entry name" value="Estrogen receptor beta"/>
    <property type="match status" value="1"/>
</dbReference>
<dbReference type="GO" id="GO:0005634">
    <property type="term" value="C:nucleus"/>
    <property type="evidence" value="ECO:0007669"/>
    <property type="project" value="UniProtKB-SubCell"/>
</dbReference>
<dbReference type="Pfam" id="PF00105">
    <property type="entry name" value="zf-C4"/>
    <property type="match status" value="1"/>
</dbReference>
<dbReference type="GO" id="GO:0043565">
    <property type="term" value="F:sequence-specific DNA binding"/>
    <property type="evidence" value="ECO:0007669"/>
    <property type="project" value="InterPro"/>
</dbReference>
<evidence type="ECO:0000256" key="10">
    <source>
        <dbReference type="ARBA" id="ARBA00023163"/>
    </source>
</evidence>
<evidence type="ECO:0000259" key="15">
    <source>
        <dbReference type="PROSITE" id="PS51843"/>
    </source>
</evidence>
<dbReference type="KEGG" id="alim:106531415"/>
<sequence>MASSPGLNADPLPMLQLQEADSSKALEKPSSPGLLPTMYSPPLGMDSHTVCIPSPYTDSSHDYNHGHGPLTFYSPSVLSYTRPPITDSPTSLCPPLSPSAFWSSHSHHNVPPLTLHCTQPLVYSEPGPHPAWLNPKVHSINPNSSIISCSKLLGKKAEEGVKSSLCSSAAGKADMHFCDVCHDYASGYHYGVWSCEGCKAFFKRSIQGHNDYICPATNQCTIDKNRRKSCQACRLRKCYEVGMMKCGVRRERCSYRGARHRRGGLQPRGLLRIGVGSRTQHLPSIELPFSSMHPLTQSNHQSSMSPEEFISRIMEAEPPEIYLMEDLKKPFTEASMMMSLTNLADKELVLMISWAKKIPGFVELSLADQIHLLKCCWLEILMLGLMWRSVDHPGKLIFSPDFKLSREEGQCVEGIMEIFDMLLAATSRFRELKLQREEYVCLKAMILLNSNLSTNSAQTAEELESRNKLLRLLDSVIDALVWAISKLGLSTQQQTLRLGHLTMLLSHIRHVSNKGMDHLSNMKRKNVVLVYNLLLEMLDANTSSSSSQTASSSPSSDSYSDGLQYPLPSFHLQPGSDDIMAPQPCTNSFHEPPQEAAEDRMVDGCLQAGTFPSTPSSHDLVRSQIDSKEYIPAEHWSLDTEDRGSSVETVSYIISDRAVMETALDD</sequence>
<dbReference type="Gene3D" id="3.30.50.10">
    <property type="entry name" value="Erythroid Transcription Factor GATA-1, subunit A"/>
    <property type="match status" value="1"/>
</dbReference>
<evidence type="ECO:0000256" key="11">
    <source>
        <dbReference type="ARBA" id="ARBA00023170"/>
    </source>
</evidence>
<evidence type="ECO:0000256" key="12">
    <source>
        <dbReference type="ARBA" id="ARBA00023242"/>
    </source>
</evidence>
<evidence type="ECO:0000256" key="6">
    <source>
        <dbReference type="ARBA" id="ARBA00022833"/>
    </source>
</evidence>
<dbReference type="Pfam" id="PF12497">
    <property type="entry name" value="ERbeta_N"/>
    <property type="match status" value="1"/>
</dbReference>
<dbReference type="CDD" id="cd07171">
    <property type="entry name" value="NR_DBD_ER"/>
    <property type="match status" value="1"/>
</dbReference>